<dbReference type="PANTHER" id="PTHR47585:SF2">
    <property type="entry name" value="DUF1446 DOMAIN PROTEIN (AFU_ORTHOLOGUE AFUA_6G11420)"/>
    <property type="match status" value="1"/>
</dbReference>
<dbReference type="Pfam" id="PF07287">
    <property type="entry name" value="AtuA"/>
    <property type="match status" value="1"/>
</dbReference>
<dbReference type="InterPro" id="IPR010839">
    <property type="entry name" value="AtuA_N"/>
</dbReference>
<gene>
    <name evidence="2" type="ORF">LTR36_006680</name>
</gene>
<evidence type="ECO:0000313" key="2">
    <source>
        <dbReference type="EMBL" id="KAK4542631.1"/>
    </source>
</evidence>
<dbReference type="PANTHER" id="PTHR47585">
    <property type="match status" value="1"/>
</dbReference>
<evidence type="ECO:0000313" key="3">
    <source>
        <dbReference type="Proteomes" id="UP001324427"/>
    </source>
</evidence>
<keyword evidence="3" id="KW-1185">Reference proteome</keyword>
<accession>A0AAV9JC23</accession>
<feature type="domain" description="Acyclic terpene utilisation N-terminal" evidence="1">
    <location>
        <begin position="1"/>
        <end position="113"/>
    </location>
</feature>
<name>A0AAV9JC23_9PEZI</name>
<dbReference type="EMBL" id="JAVFHQ010000040">
    <property type="protein sequence ID" value="KAK4542631.1"/>
    <property type="molecule type" value="Genomic_DNA"/>
</dbReference>
<dbReference type="Proteomes" id="UP001324427">
    <property type="component" value="Unassembled WGS sequence"/>
</dbReference>
<reference evidence="2 3" key="1">
    <citation type="submission" date="2021-11" db="EMBL/GenBank/DDBJ databases">
        <title>Black yeast isolated from Biological Soil Crust.</title>
        <authorList>
            <person name="Kurbessoian T."/>
        </authorList>
    </citation>
    <scope>NUCLEOTIDE SEQUENCE [LARGE SCALE GENOMIC DNA]</scope>
    <source>
        <strain evidence="2 3">CCFEE 5522</strain>
    </source>
</reference>
<evidence type="ECO:0000259" key="1">
    <source>
        <dbReference type="Pfam" id="PF07287"/>
    </source>
</evidence>
<organism evidence="2 3">
    <name type="scientific">Oleoguttula mirabilis</name>
    <dbReference type="NCBI Taxonomy" id="1507867"/>
    <lineage>
        <taxon>Eukaryota</taxon>
        <taxon>Fungi</taxon>
        <taxon>Dikarya</taxon>
        <taxon>Ascomycota</taxon>
        <taxon>Pezizomycotina</taxon>
        <taxon>Dothideomycetes</taxon>
        <taxon>Dothideomycetidae</taxon>
        <taxon>Mycosphaerellales</taxon>
        <taxon>Teratosphaeriaceae</taxon>
        <taxon>Oleoguttula</taxon>
    </lineage>
</organism>
<protein>
    <recommendedName>
        <fullName evidence="1">Acyclic terpene utilisation N-terminal domain-containing protein</fullName>
    </recommendedName>
</protein>
<proteinExistence type="predicted"/>
<comment type="caution">
    <text evidence="2">The sequence shown here is derived from an EMBL/GenBank/DDBJ whole genome shotgun (WGS) entry which is preliminary data.</text>
</comment>
<dbReference type="AlphaFoldDB" id="A0AAV9JC23"/>
<sequence>MTQVGKGRVLVEGVKGKRPPTTTKIGIRAKGAWQAEFHYTLFGLDLEQKAEWTDRQVNQLLDTEYNGKGVDRFDIPGIKAGHFLLHDRLDRSYNASSTYDGRIRYNKSTQQAFFSSAATMASKTFAVPELAEAILLNLPRGDMFVLRRVSLLFKQTIEGSPRLMRAMFLEYMLDDDSIPTTVNPLLSSIVAKAGFQLGPRYWIAATNTYRIVLYNHSGFRSVEEKGLQKYASWGASWRKTWVTSREVAVEIHYMQGGSYNRYKQDKLYDLDGWVPTLGQLFDMSWLIRGHYERWAKLSGGDMSYGRIQAPFWLKE</sequence>